<dbReference type="SFLD" id="SFLDG01136">
    <property type="entry name" value="C1.6:_Phosphoserine_Phosphatas"/>
    <property type="match status" value="1"/>
</dbReference>
<dbReference type="InterPro" id="IPR004469">
    <property type="entry name" value="PSP"/>
</dbReference>
<dbReference type="EC" id="3.1.3.3" evidence="4"/>
<evidence type="ECO:0000256" key="2">
    <source>
        <dbReference type="ARBA" id="ARBA00005135"/>
    </source>
</evidence>
<keyword evidence="7" id="KW-0479">Metal-binding</keyword>
<evidence type="ECO:0000256" key="3">
    <source>
        <dbReference type="ARBA" id="ARBA00009184"/>
    </source>
</evidence>
<dbReference type="EMBL" id="JBEPMY010000001">
    <property type="protein sequence ID" value="MET3753139.1"/>
    <property type="molecule type" value="Genomic_DNA"/>
</dbReference>
<dbReference type="SFLD" id="SFLDS00003">
    <property type="entry name" value="Haloacid_Dehalogenase"/>
    <property type="match status" value="1"/>
</dbReference>
<protein>
    <recommendedName>
        <fullName evidence="5">Phosphoserine phosphatase</fullName>
        <ecNumber evidence="4">3.1.3.3</ecNumber>
    </recommendedName>
    <alternativeName>
        <fullName evidence="11">O-phosphoserine phosphohydrolase</fullName>
    </alternativeName>
</protein>
<dbReference type="CDD" id="cd07500">
    <property type="entry name" value="HAD_PSP"/>
    <property type="match status" value="1"/>
</dbReference>
<dbReference type="InterPro" id="IPR050582">
    <property type="entry name" value="HAD-like_SerB"/>
</dbReference>
<gene>
    <name evidence="14" type="ORF">ABID08_000478</name>
</gene>
<evidence type="ECO:0000256" key="4">
    <source>
        <dbReference type="ARBA" id="ARBA00012640"/>
    </source>
</evidence>
<keyword evidence="8 14" id="KW-0378">Hydrolase</keyword>
<evidence type="ECO:0000313" key="14">
    <source>
        <dbReference type="EMBL" id="MET3753139.1"/>
    </source>
</evidence>
<keyword evidence="15" id="KW-1185">Reference proteome</keyword>
<dbReference type="NCBIfam" id="TIGR00338">
    <property type="entry name" value="serB"/>
    <property type="match status" value="1"/>
</dbReference>
<dbReference type="GO" id="GO:0016787">
    <property type="term" value="F:hydrolase activity"/>
    <property type="evidence" value="ECO:0007669"/>
    <property type="project" value="UniProtKB-KW"/>
</dbReference>
<evidence type="ECO:0000256" key="7">
    <source>
        <dbReference type="ARBA" id="ARBA00022723"/>
    </source>
</evidence>
<comment type="cofactor">
    <cofactor evidence="1">
        <name>Mg(2+)</name>
        <dbReference type="ChEBI" id="CHEBI:18420"/>
    </cofactor>
</comment>
<evidence type="ECO:0000256" key="8">
    <source>
        <dbReference type="ARBA" id="ARBA00022801"/>
    </source>
</evidence>
<organism evidence="14 15">
    <name type="scientific">Rhizobium binae</name>
    <dbReference type="NCBI Taxonomy" id="1138190"/>
    <lineage>
        <taxon>Bacteria</taxon>
        <taxon>Pseudomonadati</taxon>
        <taxon>Pseudomonadota</taxon>
        <taxon>Alphaproteobacteria</taxon>
        <taxon>Hyphomicrobiales</taxon>
        <taxon>Rhizobiaceae</taxon>
        <taxon>Rhizobium/Agrobacterium group</taxon>
        <taxon>Rhizobium</taxon>
    </lineage>
</organism>
<evidence type="ECO:0000256" key="9">
    <source>
        <dbReference type="ARBA" id="ARBA00022842"/>
    </source>
</evidence>
<comment type="catalytic activity">
    <reaction evidence="12">
        <text>O-phospho-L-serine + H2O = L-serine + phosphate</text>
        <dbReference type="Rhea" id="RHEA:21208"/>
        <dbReference type="ChEBI" id="CHEBI:15377"/>
        <dbReference type="ChEBI" id="CHEBI:33384"/>
        <dbReference type="ChEBI" id="CHEBI:43474"/>
        <dbReference type="ChEBI" id="CHEBI:57524"/>
        <dbReference type="EC" id="3.1.3.3"/>
    </reaction>
</comment>
<reference evidence="14 15" key="1">
    <citation type="submission" date="2024-06" db="EMBL/GenBank/DDBJ databases">
        <title>Genomic Encyclopedia of Type Strains, Phase IV (KMG-IV): sequencing the most valuable type-strain genomes for metagenomic binning, comparative biology and taxonomic classification.</title>
        <authorList>
            <person name="Goeker M."/>
        </authorList>
    </citation>
    <scope>NUCLEOTIDE SEQUENCE [LARGE SCALE GENOMIC DNA]</scope>
    <source>
        <strain evidence="14 15">DSM 29288</strain>
    </source>
</reference>
<accession>A0ABV2MAI0</accession>
<evidence type="ECO:0000256" key="10">
    <source>
        <dbReference type="ARBA" id="ARBA00023299"/>
    </source>
</evidence>
<dbReference type="InterPro" id="IPR023214">
    <property type="entry name" value="HAD_sf"/>
</dbReference>
<comment type="caution">
    <text evidence="14">The sequence shown here is derived from an EMBL/GenBank/DDBJ whole genome shotgun (WGS) entry which is preliminary data.</text>
</comment>
<evidence type="ECO:0000256" key="12">
    <source>
        <dbReference type="ARBA" id="ARBA00048138"/>
    </source>
</evidence>
<dbReference type="Proteomes" id="UP001549077">
    <property type="component" value="Unassembled WGS sequence"/>
</dbReference>
<dbReference type="PANTHER" id="PTHR43344">
    <property type="entry name" value="PHOSPHOSERINE PHOSPHATASE"/>
    <property type="match status" value="1"/>
</dbReference>
<keyword evidence="9" id="KW-0460">Magnesium</keyword>
<comment type="similarity">
    <text evidence="3">Belongs to the HAD-like hydrolase superfamily. SerB family.</text>
</comment>
<evidence type="ECO:0000256" key="11">
    <source>
        <dbReference type="ARBA" id="ARBA00031693"/>
    </source>
</evidence>
<evidence type="ECO:0000256" key="5">
    <source>
        <dbReference type="ARBA" id="ARBA00015196"/>
    </source>
</evidence>
<dbReference type="NCBIfam" id="TIGR01488">
    <property type="entry name" value="HAD-SF-IB"/>
    <property type="match status" value="1"/>
</dbReference>
<dbReference type="Gene3D" id="3.40.50.1000">
    <property type="entry name" value="HAD superfamily/HAD-like"/>
    <property type="match status" value="1"/>
</dbReference>
<dbReference type="PANTHER" id="PTHR43344:SF2">
    <property type="entry name" value="PHOSPHOSERINE PHOSPHATASE"/>
    <property type="match status" value="1"/>
</dbReference>
<name>A0ABV2MAI0_9HYPH</name>
<sequence length="296" mass="30817">MALVATLVANPSNPVLTPGIAEQAAEAVEASGLYWLADGIACDIALRDGTDAQAAEANILAVIAGAPIDLVIQEQETRRKKLLIADMDSTMIGQECIDELAAEVGLKEKVAAITARAMNGEIAFEPALRERVALLKGLPISVVDEVIARRITLTPGGPELIATMKSKGHYTALVSGGFTVFTGPIAATLGFDENRANTLLEDGGILSGFVAEPILGKQAKVDALNEISVRLGISPNEAIAVGDGANDLGMLQLAGSGVALHAKPTVAAQAQMRINHADLTALLYIQGYRKTDFLTG</sequence>
<comment type="catalytic activity">
    <reaction evidence="13">
        <text>O-phospho-D-serine + H2O = D-serine + phosphate</text>
        <dbReference type="Rhea" id="RHEA:24873"/>
        <dbReference type="ChEBI" id="CHEBI:15377"/>
        <dbReference type="ChEBI" id="CHEBI:35247"/>
        <dbReference type="ChEBI" id="CHEBI:43474"/>
        <dbReference type="ChEBI" id="CHEBI:58680"/>
        <dbReference type="EC" id="3.1.3.3"/>
    </reaction>
</comment>
<dbReference type="Pfam" id="PF12710">
    <property type="entry name" value="HAD"/>
    <property type="match status" value="1"/>
</dbReference>
<keyword evidence="10" id="KW-0718">Serine biosynthesis</keyword>
<evidence type="ECO:0000256" key="13">
    <source>
        <dbReference type="ARBA" id="ARBA00048523"/>
    </source>
</evidence>
<evidence type="ECO:0000313" key="15">
    <source>
        <dbReference type="Proteomes" id="UP001549077"/>
    </source>
</evidence>
<comment type="pathway">
    <text evidence="2">Amino-acid biosynthesis; L-serine biosynthesis; L-serine from 3-phospho-D-glycerate: step 3/3.</text>
</comment>
<dbReference type="SFLD" id="SFLDG01137">
    <property type="entry name" value="C1.6.1:_Phosphoserine_Phosphat"/>
    <property type="match status" value="1"/>
</dbReference>
<proteinExistence type="inferred from homology"/>
<keyword evidence="6" id="KW-0028">Amino-acid biosynthesis</keyword>
<dbReference type="SFLD" id="SFLDF00029">
    <property type="entry name" value="phosphoserine_phosphatase"/>
    <property type="match status" value="1"/>
</dbReference>
<dbReference type="GeneID" id="91149341"/>
<dbReference type="RefSeq" id="WP_168301836.1">
    <property type="nucleotide sequence ID" value="NZ_CP071604.1"/>
</dbReference>
<dbReference type="InterPro" id="IPR036412">
    <property type="entry name" value="HAD-like_sf"/>
</dbReference>
<dbReference type="SUPFAM" id="SSF56784">
    <property type="entry name" value="HAD-like"/>
    <property type="match status" value="1"/>
</dbReference>
<evidence type="ECO:0000256" key="6">
    <source>
        <dbReference type="ARBA" id="ARBA00022605"/>
    </source>
</evidence>
<evidence type="ECO:0000256" key="1">
    <source>
        <dbReference type="ARBA" id="ARBA00001946"/>
    </source>
</evidence>